<feature type="compositionally biased region" description="Polar residues" evidence="5">
    <location>
        <begin position="931"/>
        <end position="957"/>
    </location>
</feature>
<evidence type="ECO:0000256" key="1">
    <source>
        <dbReference type="ARBA" id="ARBA00004123"/>
    </source>
</evidence>
<feature type="domain" description="Nucleoporin Nup159/Nup146 N-terminal" evidence="6">
    <location>
        <begin position="38"/>
        <end position="408"/>
    </location>
</feature>
<keyword evidence="2" id="KW-0813">Transport</keyword>
<dbReference type="InterPro" id="IPR039462">
    <property type="entry name" value="Nup159/Nup146_N"/>
</dbReference>
<dbReference type="Pfam" id="PF16755">
    <property type="entry name" value="Beta-prop_NUP159_NUP214"/>
    <property type="match status" value="1"/>
</dbReference>
<proteinExistence type="predicted"/>
<dbReference type="PANTHER" id="PTHR23193:SF23">
    <property type="entry name" value="NUCLEAR PORE COMPLEX PROTEIN NUP153"/>
    <property type="match status" value="1"/>
</dbReference>
<dbReference type="SUPFAM" id="SSF117289">
    <property type="entry name" value="Nucleoporin domain"/>
    <property type="match status" value="1"/>
</dbReference>
<dbReference type="GO" id="GO:0017056">
    <property type="term" value="F:structural constituent of nuclear pore"/>
    <property type="evidence" value="ECO:0007669"/>
    <property type="project" value="TreeGrafter"/>
</dbReference>
<feature type="compositionally biased region" description="Acidic residues" evidence="5">
    <location>
        <begin position="986"/>
        <end position="1027"/>
    </location>
</feature>
<comment type="subcellular location">
    <subcellularLocation>
        <location evidence="1">Nucleus</location>
    </subcellularLocation>
</comment>
<feature type="coiled-coil region" evidence="4">
    <location>
        <begin position="1346"/>
        <end position="1380"/>
    </location>
</feature>
<dbReference type="FunFam" id="2.130.10.10:FF:000645">
    <property type="entry name" value="Putative nuclear pore complex subunit Nup159"/>
    <property type="match status" value="1"/>
</dbReference>
<feature type="compositionally biased region" description="Polar residues" evidence="5">
    <location>
        <begin position="1461"/>
        <end position="1474"/>
    </location>
</feature>
<dbReference type="EMBL" id="JAFIMR010000011">
    <property type="protein sequence ID" value="KAI1872639.1"/>
    <property type="molecule type" value="Genomic_DNA"/>
</dbReference>
<reference evidence="7" key="1">
    <citation type="submission" date="2021-03" db="EMBL/GenBank/DDBJ databases">
        <title>Revisited historic fungal species revealed as producer of novel bioactive compounds through whole genome sequencing and comparative genomics.</title>
        <authorList>
            <person name="Vignolle G.A."/>
            <person name="Hochenegger N."/>
            <person name="Mach R.L."/>
            <person name="Mach-Aigner A.R."/>
            <person name="Javad Rahimi M."/>
            <person name="Salim K.A."/>
            <person name="Chan C.M."/>
            <person name="Lim L.B.L."/>
            <person name="Cai F."/>
            <person name="Druzhinina I.S."/>
            <person name="U'Ren J.M."/>
            <person name="Derntl C."/>
        </authorList>
    </citation>
    <scope>NUCLEOTIDE SEQUENCE</scope>
    <source>
        <strain evidence="7">TUCIM 5799</strain>
    </source>
</reference>
<feature type="compositionally biased region" description="Low complexity" evidence="5">
    <location>
        <begin position="795"/>
        <end position="808"/>
    </location>
</feature>
<evidence type="ECO:0000256" key="3">
    <source>
        <dbReference type="ARBA" id="ARBA00023242"/>
    </source>
</evidence>
<evidence type="ECO:0000313" key="8">
    <source>
        <dbReference type="Proteomes" id="UP000829685"/>
    </source>
</evidence>
<accession>A0A9P9WNT6</accession>
<feature type="region of interest" description="Disordered" evidence="5">
    <location>
        <begin position="436"/>
        <end position="468"/>
    </location>
</feature>
<dbReference type="Gene3D" id="2.130.10.10">
    <property type="entry name" value="YVTN repeat-like/Quinoprotein amine dehydrogenase"/>
    <property type="match status" value="1"/>
</dbReference>
<dbReference type="GO" id="GO:0005643">
    <property type="term" value="C:nuclear pore"/>
    <property type="evidence" value="ECO:0007669"/>
    <property type="project" value="TreeGrafter"/>
</dbReference>
<gene>
    <name evidence="7" type="ORF">JX265_005519</name>
</gene>
<feature type="region of interest" description="Disordered" evidence="5">
    <location>
        <begin position="972"/>
        <end position="1144"/>
    </location>
</feature>
<feature type="compositionally biased region" description="Low complexity" evidence="5">
    <location>
        <begin position="707"/>
        <end position="722"/>
    </location>
</feature>
<dbReference type="GO" id="GO:0006606">
    <property type="term" value="P:protein import into nucleus"/>
    <property type="evidence" value="ECO:0007669"/>
    <property type="project" value="TreeGrafter"/>
</dbReference>
<keyword evidence="4" id="KW-0175">Coiled coil</keyword>
<dbReference type="GO" id="GO:0006405">
    <property type="term" value="P:RNA export from nucleus"/>
    <property type="evidence" value="ECO:0007669"/>
    <property type="project" value="TreeGrafter"/>
</dbReference>
<evidence type="ECO:0000259" key="6">
    <source>
        <dbReference type="Pfam" id="PF16755"/>
    </source>
</evidence>
<protein>
    <recommendedName>
        <fullName evidence="6">Nucleoporin Nup159/Nup146 N-terminal domain-containing protein</fullName>
    </recommendedName>
</protein>
<feature type="compositionally biased region" description="Low complexity" evidence="5">
    <location>
        <begin position="740"/>
        <end position="760"/>
    </location>
</feature>
<keyword evidence="3" id="KW-0539">Nucleus</keyword>
<evidence type="ECO:0000313" key="7">
    <source>
        <dbReference type="EMBL" id="KAI1872639.1"/>
    </source>
</evidence>
<feature type="region of interest" description="Disordered" evidence="5">
    <location>
        <begin position="1455"/>
        <end position="1474"/>
    </location>
</feature>
<dbReference type="GO" id="GO:0008139">
    <property type="term" value="F:nuclear localization sequence binding"/>
    <property type="evidence" value="ECO:0007669"/>
    <property type="project" value="TreeGrafter"/>
</dbReference>
<feature type="compositionally biased region" description="Basic and acidic residues" evidence="5">
    <location>
        <begin position="663"/>
        <end position="677"/>
    </location>
</feature>
<feature type="compositionally biased region" description="Basic and acidic residues" evidence="5">
    <location>
        <begin position="1500"/>
        <end position="1511"/>
    </location>
</feature>
<feature type="region of interest" description="Disordered" evidence="5">
    <location>
        <begin position="606"/>
        <end position="957"/>
    </location>
</feature>
<organism evidence="7 8">
    <name type="scientific">Neoarthrinium moseri</name>
    <dbReference type="NCBI Taxonomy" id="1658444"/>
    <lineage>
        <taxon>Eukaryota</taxon>
        <taxon>Fungi</taxon>
        <taxon>Dikarya</taxon>
        <taxon>Ascomycota</taxon>
        <taxon>Pezizomycotina</taxon>
        <taxon>Sordariomycetes</taxon>
        <taxon>Xylariomycetidae</taxon>
        <taxon>Amphisphaeriales</taxon>
        <taxon>Apiosporaceae</taxon>
        <taxon>Neoarthrinium</taxon>
    </lineage>
</organism>
<keyword evidence="8" id="KW-1185">Reference proteome</keyword>
<feature type="compositionally biased region" description="Pro residues" evidence="5">
    <location>
        <begin position="871"/>
        <end position="883"/>
    </location>
</feature>
<dbReference type="PANTHER" id="PTHR23193">
    <property type="entry name" value="NUCLEAR PORE COMPLEX PROTEIN NUP"/>
    <property type="match status" value="1"/>
</dbReference>
<feature type="compositionally biased region" description="Polar residues" evidence="5">
    <location>
        <begin position="626"/>
        <end position="635"/>
    </location>
</feature>
<dbReference type="InterPro" id="IPR015943">
    <property type="entry name" value="WD40/YVTN_repeat-like_dom_sf"/>
</dbReference>
<dbReference type="InterPro" id="IPR026054">
    <property type="entry name" value="Nucleoporin"/>
</dbReference>
<evidence type="ECO:0000256" key="5">
    <source>
        <dbReference type="SAM" id="MobiDB-lite"/>
    </source>
</evidence>
<name>A0A9P9WNT6_9PEZI</name>
<feature type="region of interest" description="Disordered" evidence="5">
    <location>
        <begin position="1480"/>
        <end position="1511"/>
    </location>
</feature>
<sequence length="1538" mass="160373">MALNKGPDLALIQTERLGFLALAGEARVRLTSPWSPAPSPNASLISIASRKGLVAAAGPDAISVATTDSVRKAFEAQKDGDSDVRPFAPQAKIPLPTRISHLAFTADEDHLIMAAEVGGGLAVYDVQALLGGSTQTSFQIPTNGEGLRALVPNPQAAKGELCAVVTDKGNLLMASMKEKNFVSGPNGQTLKTQASCVAWSNKGKQIIVGLGDGTIQQMTPEGDVKAQFPYPPGLESNHFVSFLAWLENDVLLSVHVSTAQDPPQSVYHLITRQGQDLAFQRLTDPVDPFGSDKVPHHTVARLKDFPPNLQDLLIFSSTATPDIGLLTRSKTALSDDNITNTFATTELLDDSKRATLPMGDNMDTPLPIGTALDLSAKEPVYKPIPSDEMEQSPGPLPAYWVLNYEGVLSAWWIIYTESIRGGTTYPGIAAAQASASAASGAPSTQPPQTPQANPFGAPSGPSFGALSAGTGSAFGSTSALGAKPSVWGAQPASNASPGGAAFGSSTFGSGTASIAPKFGQPSFGTPSFGQAGGGAAFGQASGLGAKSSPWATGASTTSSPSFGQSGFATAAKETTGVFGSSSAANASGGFASFANKGGFASLGADNSSSGSNIFASSKPAADVSMDNGTNTSFPPATSKPAASSGGVFGGTPFKLQSSFKPDPNAKEESVTPDEPKDGSSFFGSGFGSTLGEASKPAGSGLFGNQMSSSTQSTTPTSTPAPSKFFSQAAAPPQSGGLFGGPSKSSSGLFGSASGTSGSTPQVKVEAESPKPLNDIPDIPLPPDTTSKAPYPLGDSSSSSAYSAADSPATRASPTDAPLPPDFPSSNSKDDDLLSEPESPVDDAPLPPDPLSNEKLYDIKYDALPGQAKPKATPPDDAPLPPDPTTNKKVDNVKLPPIPGTGKPVEKSPSIFGGAKGSTTSSLFGSAKPAETSGSLFGSAKPSQASTSSWGAGQKSTGKTASIFDATAKPVKSGFLFPTDLPPVSSSDEDGEGEDEVDEDEEQDEDGEGDEYEEGEGDDEEEDDESDQASEGSGIDVAKDLSPPSGTKDKTTPSITPGSSFGGLGGSFSTISKPEPERRSLFGEMGQSIPPLPQPNPVSPRSPSPVRGAIPSRLISDQKRSFSAPGMASQILGASRRPQSRGAPIVSKEALVDPRLEQQRRARARKEAEETQLLVDEEDDLRQAQLSAPVEPTLQLDEFIAHVGPLPLADDNIPAQVEAVYRDINAMIDTLGLNARSLTSFIKGHAEALRRDHRREADELANADDWTLGELEDLYDIISEDLVVQLSDARVVNVQEKIAECIDLQRDLARDRNKRNDLQKMINAKIDPDQALANRALPLTAEQAARQNDLRRDFARFTKLLAEAEEALTLLKAKIASANAANGKTSSTPTVEAIMRTIAKMTSMAEKRSGDIDVLENQMRKLRFASPGPLLGASTRSREGTPTPKKLLGSSMLFSPDRSIRESTPTRNSVMRHSVSASVSSIGNGMFGRTPPRKKMSGFGDAEKKAVKERKDRRAVVLGKLRTSVQKKGASVWAVDDME</sequence>
<feature type="compositionally biased region" description="Low complexity" evidence="5">
    <location>
        <begin position="607"/>
        <end position="617"/>
    </location>
</feature>
<comment type="caution">
    <text evidence="7">The sequence shown here is derived from an EMBL/GenBank/DDBJ whole genome shotgun (WGS) entry which is preliminary data.</text>
</comment>
<feature type="region of interest" description="Disordered" evidence="5">
    <location>
        <begin position="1425"/>
        <end position="1450"/>
    </location>
</feature>
<evidence type="ECO:0000256" key="2">
    <source>
        <dbReference type="ARBA" id="ARBA00022448"/>
    </source>
</evidence>
<evidence type="ECO:0000256" key="4">
    <source>
        <dbReference type="SAM" id="Coils"/>
    </source>
</evidence>
<dbReference type="Proteomes" id="UP000829685">
    <property type="component" value="Unassembled WGS sequence"/>
</dbReference>
<feature type="compositionally biased region" description="Pro residues" evidence="5">
    <location>
        <begin position="1089"/>
        <end position="1102"/>
    </location>
</feature>